<gene>
    <name evidence="3" type="ORF">HMPREF0620_1541</name>
</gene>
<dbReference type="KEGG" id="pdo:PSDT_0142"/>
<comment type="caution">
    <text evidence="3">The sequence shown here is derived from an EMBL/GenBank/DDBJ whole genome shotgun (WGS) entry which is preliminary data.</text>
</comment>
<dbReference type="Pfam" id="PF00436">
    <property type="entry name" value="SSB"/>
    <property type="match status" value="1"/>
</dbReference>
<dbReference type="HOGENOM" id="CLU_2106615_0_0_11"/>
<dbReference type="EMBL" id="AEON01000002">
    <property type="protein sequence ID" value="EFT82856.1"/>
    <property type="molecule type" value="Genomic_DNA"/>
</dbReference>
<dbReference type="SUPFAM" id="SSF50249">
    <property type="entry name" value="Nucleic acid-binding proteins"/>
    <property type="match status" value="1"/>
</dbReference>
<name>E6K268_PARDN</name>
<dbReference type="PROSITE" id="PS50935">
    <property type="entry name" value="SSB"/>
    <property type="match status" value="1"/>
</dbReference>
<dbReference type="AlphaFoldDB" id="E6K268"/>
<dbReference type="PATRIC" id="fig|864564.6.peg.158"/>
<evidence type="ECO:0000256" key="2">
    <source>
        <dbReference type="PROSITE-ProRule" id="PRU00252"/>
    </source>
</evidence>
<protein>
    <recommendedName>
        <fullName evidence="5">Single-strand binding family protein</fullName>
    </recommendedName>
</protein>
<dbReference type="GO" id="GO:0003697">
    <property type="term" value="F:single-stranded DNA binding"/>
    <property type="evidence" value="ECO:0007669"/>
    <property type="project" value="InterPro"/>
</dbReference>
<organism evidence="3 4">
    <name type="scientific">Parascardovia denticolens DSM 10105 = JCM 12538</name>
    <dbReference type="NCBI Taxonomy" id="864564"/>
    <lineage>
        <taxon>Bacteria</taxon>
        <taxon>Bacillati</taxon>
        <taxon>Actinomycetota</taxon>
        <taxon>Actinomycetes</taxon>
        <taxon>Bifidobacteriales</taxon>
        <taxon>Bifidobacteriaceae</taxon>
        <taxon>Parascardovia</taxon>
    </lineage>
</organism>
<dbReference type="InterPro" id="IPR000424">
    <property type="entry name" value="Primosome_PriB/ssb"/>
</dbReference>
<evidence type="ECO:0008006" key="5">
    <source>
        <dbReference type="Google" id="ProtNLM"/>
    </source>
</evidence>
<dbReference type="Proteomes" id="UP000004946">
    <property type="component" value="Chromosome"/>
</dbReference>
<keyword evidence="1 2" id="KW-0238">DNA-binding</keyword>
<sequence length="115" mass="12589">MDNPPHAGDAVWLDGNLTGPPRQYTPTAGGAVYYLTIACHTSRQDQADQVIYVEAKATRKTAAWVASQSWRPGQDVIIKGVITTPATTSLDGREENMKIRILNMATHTSRQDGHQ</sequence>
<proteinExistence type="predicted"/>
<evidence type="ECO:0000313" key="3">
    <source>
        <dbReference type="EMBL" id="EFT82856.1"/>
    </source>
</evidence>
<dbReference type="InterPro" id="IPR012340">
    <property type="entry name" value="NA-bd_OB-fold"/>
</dbReference>
<evidence type="ECO:0000256" key="1">
    <source>
        <dbReference type="ARBA" id="ARBA00023125"/>
    </source>
</evidence>
<dbReference type="RefSeq" id="WP_006289494.1">
    <property type="nucleotide sequence ID" value="NZ_AP012333.1"/>
</dbReference>
<evidence type="ECO:0000313" key="4">
    <source>
        <dbReference type="Proteomes" id="UP000004946"/>
    </source>
</evidence>
<dbReference type="Gene3D" id="2.40.50.140">
    <property type="entry name" value="Nucleic acid-binding proteins"/>
    <property type="match status" value="1"/>
</dbReference>
<reference evidence="3 4" key="1">
    <citation type="submission" date="2010-12" db="EMBL/GenBank/DDBJ databases">
        <authorList>
            <person name="Muzny D."/>
            <person name="Qin X."/>
            <person name="Buhay C."/>
            <person name="Dugan-Rocha S."/>
            <person name="Ding Y."/>
            <person name="Chen G."/>
            <person name="Hawes A."/>
            <person name="Holder M."/>
            <person name="Jhangiani S."/>
            <person name="Johnson A."/>
            <person name="Khan Z."/>
            <person name="Li Z."/>
            <person name="Liu W."/>
            <person name="Liu X."/>
            <person name="Perez L."/>
            <person name="Shen H."/>
            <person name="Wang Q."/>
            <person name="Watt J."/>
            <person name="Xi L."/>
            <person name="Xin Y."/>
            <person name="Zhou J."/>
            <person name="Deng J."/>
            <person name="Jiang H."/>
            <person name="Liu Y."/>
            <person name="Qu J."/>
            <person name="Song X.-Z."/>
            <person name="Zhang L."/>
            <person name="Villasana D."/>
            <person name="Johnson A."/>
            <person name="Liu J."/>
            <person name="Liyanage D."/>
            <person name="Lorensuhewa L."/>
            <person name="Robinson T."/>
            <person name="Song A."/>
            <person name="Song B.-B."/>
            <person name="Dinh H."/>
            <person name="Thornton R."/>
            <person name="Coyle M."/>
            <person name="Francisco L."/>
            <person name="Jackson L."/>
            <person name="Javaid M."/>
            <person name="Korchina V."/>
            <person name="Kovar C."/>
            <person name="Mata R."/>
            <person name="Mathew T."/>
            <person name="Ngo R."/>
            <person name="Nguyen L."/>
            <person name="Nguyen N."/>
            <person name="Okwuonu G."/>
            <person name="Ongeri F."/>
            <person name="Pham C."/>
            <person name="Simmons D."/>
            <person name="Wilczek-Boney K."/>
            <person name="Hale W."/>
            <person name="Jakkamsetti A."/>
            <person name="Pham P."/>
            <person name="Ruth R."/>
            <person name="San Lucas F."/>
            <person name="Warren J."/>
            <person name="Zhang J."/>
            <person name="Zhao Z."/>
            <person name="Zhou C."/>
            <person name="Zhu D."/>
            <person name="Lee S."/>
            <person name="Bess C."/>
            <person name="Blankenburg K."/>
            <person name="Forbes L."/>
            <person name="Fu Q."/>
            <person name="Gubbala S."/>
            <person name="Hirani K."/>
            <person name="Jayaseelan J.C."/>
            <person name="Lara F."/>
            <person name="Munidasa M."/>
            <person name="Palculict T."/>
            <person name="Patil S."/>
            <person name="Pu L.-L."/>
            <person name="Saada N."/>
            <person name="Tang L."/>
            <person name="Weissenberger G."/>
            <person name="Zhu Y."/>
            <person name="Hemphill L."/>
            <person name="Shang Y."/>
            <person name="Youmans B."/>
            <person name="Ayvaz T."/>
            <person name="Ross M."/>
            <person name="Santibanez J."/>
            <person name="Aqrawi P."/>
            <person name="Gross S."/>
            <person name="Joshi V."/>
            <person name="Fowler G."/>
            <person name="Nazareth L."/>
            <person name="Reid J."/>
            <person name="Worley K."/>
            <person name="Petrosino J."/>
            <person name="Highlander S."/>
            <person name="Gibbs R."/>
        </authorList>
    </citation>
    <scope>NUCLEOTIDE SEQUENCE [LARGE SCALE GENOMIC DNA]</scope>
    <source>
        <strain evidence="3 4">DSM 10105</strain>
    </source>
</reference>
<keyword evidence="4" id="KW-1185">Reference proteome</keyword>
<accession>E6K268</accession>